<dbReference type="EMBL" id="MCGN01000003">
    <property type="protein sequence ID" value="ORY98530.1"/>
    <property type="molecule type" value="Genomic_DNA"/>
</dbReference>
<dbReference type="Gene3D" id="1.10.30.10">
    <property type="entry name" value="High mobility group box domain"/>
    <property type="match status" value="1"/>
</dbReference>
<dbReference type="InParanoid" id="A0A1X2HHI7"/>
<dbReference type="STRING" id="13706.A0A1X2HHI7"/>
<dbReference type="OrthoDB" id="6247875at2759"/>
<dbReference type="GO" id="GO:0000978">
    <property type="term" value="F:RNA polymerase II cis-regulatory region sequence-specific DNA binding"/>
    <property type="evidence" value="ECO:0007669"/>
    <property type="project" value="TreeGrafter"/>
</dbReference>
<keyword evidence="6" id="KW-1185">Reference proteome</keyword>
<dbReference type="Pfam" id="PF00505">
    <property type="entry name" value="HMG_box"/>
    <property type="match status" value="1"/>
</dbReference>
<dbReference type="GO" id="GO:0001228">
    <property type="term" value="F:DNA-binding transcription activator activity, RNA polymerase II-specific"/>
    <property type="evidence" value="ECO:0007669"/>
    <property type="project" value="TreeGrafter"/>
</dbReference>
<dbReference type="PANTHER" id="PTHR10270:SF161">
    <property type="entry name" value="SEX-DETERMINING REGION Y PROTEIN"/>
    <property type="match status" value="1"/>
</dbReference>
<dbReference type="GO" id="GO:0030154">
    <property type="term" value="P:cell differentiation"/>
    <property type="evidence" value="ECO:0007669"/>
    <property type="project" value="TreeGrafter"/>
</dbReference>
<dbReference type="AlphaFoldDB" id="A0A1X2HHI7"/>
<accession>A0A1X2HHI7</accession>
<feature type="DNA-binding region" description="HMG box" evidence="3">
    <location>
        <begin position="10"/>
        <end position="78"/>
    </location>
</feature>
<dbReference type="PROSITE" id="PS50118">
    <property type="entry name" value="HMG_BOX_2"/>
    <property type="match status" value="1"/>
</dbReference>
<dbReference type="Proteomes" id="UP000242180">
    <property type="component" value="Unassembled WGS sequence"/>
</dbReference>
<dbReference type="GO" id="GO:0005634">
    <property type="term" value="C:nucleus"/>
    <property type="evidence" value="ECO:0007669"/>
    <property type="project" value="UniProtKB-UniRule"/>
</dbReference>
<dbReference type="InterPro" id="IPR036910">
    <property type="entry name" value="HMG_box_dom_sf"/>
</dbReference>
<dbReference type="InterPro" id="IPR050140">
    <property type="entry name" value="SRY-related_HMG-box_TF-like"/>
</dbReference>
<dbReference type="PANTHER" id="PTHR10270">
    <property type="entry name" value="SOX TRANSCRIPTION FACTOR"/>
    <property type="match status" value="1"/>
</dbReference>
<comment type="caution">
    <text evidence="5">The sequence shown here is derived from an EMBL/GenBank/DDBJ whole genome shotgun (WGS) entry which is preliminary data.</text>
</comment>
<evidence type="ECO:0000313" key="5">
    <source>
        <dbReference type="EMBL" id="ORY98530.1"/>
    </source>
</evidence>
<evidence type="ECO:0000256" key="3">
    <source>
        <dbReference type="PROSITE-ProRule" id="PRU00267"/>
    </source>
</evidence>
<dbReference type="CDD" id="cd01389">
    <property type="entry name" value="HMG-box_ROX1-like"/>
    <property type="match status" value="1"/>
</dbReference>
<name>A0A1X2HHI7_SYNRA</name>
<protein>
    <submittedName>
        <fullName evidence="5">High mobility group box domain-containing protein</fullName>
    </submittedName>
</protein>
<dbReference type="SUPFAM" id="SSF47095">
    <property type="entry name" value="HMG-box"/>
    <property type="match status" value="1"/>
</dbReference>
<proteinExistence type="predicted"/>
<keyword evidence="1 3" id="KW-0238">DNA-binding</keyword>
<sequence>MAKAKLQQRIPRPMNCFIAFRIEKQKEIQAQIPGINHRSISKIVAKWWKQLSEAEKEPYKKRAELAKQEHEQVYPAYRFCPQKRVGNKRKYVKKKQDDAGLLTKVEMLSMPPSSVFPSPALSHSTTMTTPSTEVIVKKEEDEEDVKLFPEYYTMSIHEYQPSQQHDLIHVQPVYSFQEGQCLTATALSQEQYGAVDPFVSSFFANAPPLLDYVSPSMLTLSHPPYVDPALHFYSL</sequence>
<feature type="domain" description="HMG box" evidence="4">
    <location>
        <begin position="10"/>
        <end position="78"/>
    </location>
</feature>
<organism evidence="5 6">
    <name type="scientific">Syncephalastrum racemosum</name>
    <name type="common">Filamentous fungus</name>
    <dbReference type="NCBI Taxonomy" id="13706"/>
    <lineage>
        <taxon>Eukaryota</taxon>
        <taxon>Fungi</taxon>
        <taxon>Fungi incertae sedis</taxon>
        <taxon>Mucoromycota</taxon>
        <taxon>Mucoromycotina</taxon>
        <taxon>Mucoromycetes</taxon>
        <taxon>Mucorales</taxon>
        <taxon>Syncephalastraceae</taxon>
        <taxon>Syncephalastrum</taxon>
    </lineage>
</organism>
<evidence type="ECO:0000313" key="6">
    <source>
        <dbReference type="Proteomes" id="UP000242180"/>
    </source>
</evidence>
<evidence type="ECO:0000256" key="2">
    <source>
        <dbReference type="ARBA" id="ARBA00023163"/>
    </source>
</evidence>
<evidence type="ECO:0000259" key="4">
    <source>
        <dbReference type="PROSITE" id="PS50118"/>
    </source>
</evidence>
<evidence type="ECO:0000256" key="1">
    <source>
        <dbReference type="ARBA" id="ARBA00023125"/>
    </source>
</evidence>
<keyword evidence="3" id="KW-0539">Nucleus</keyword>
<reference evidence="5 6" key="1">
    <citation type="submission" date="2016-07" db="EMBL/GenBank/DDBJ databases">
        <title>Pervasive Adenine N6-methylation of Active Genes in Fungi.</title>
        <authorList>
            <consortium name="DOE Joint Genome Institute"/>
            <person name="Mondo S.J."/>
            <person name="Dannebaum R.O."/>
            <person name="Kuo R.C."/>
            <person name="Labutti K."/>
            <person name="Haridas S."/>
            <person name="Kuo A."/>
            <person name="Salamov A."/>
            <person name="Ahrendt S.R."/>
            <person name="Lipzen A."/>
            <person name="Sullivan W."/>
            <person name="Andreopoulos W.B."/>
            <person name="Clum A."/>
            <person name="Lindquist E."/>
            <person name="Daum C."/>
            <person name="Ramamoorthy G.K."/>
            <person name="Gryganskyi A."/>
            <person name="Culley D."/>
            <person name="Magnuson J.K."/>
            <person name="James T.Y."/>
            <person name="O'Malley M.A."/>
            <person name="Stajich J.E."/>
            <person name="Spatafora J.W."/>
            <person name="Visel A."/>
            <person name="Grigoriev I.V."/>
        </authorList>
    </citation>
    <scope>NUCLEOTIDE SEQUENCE [LARGE SCALE GENOMIC DNA]</scope>
    <source>
        <strain evidence="5 6">NRRL 2496</strain>
    </source>
</reference>
<dbReference type="SMART" id="SM00398">
    <property type="entry name" value="HMG"/>
    <property type="match status" value="1"/>
</dbReference>
<dbReference type="InterPro" id="IPR009071">
    <property type="entry name" value="HMG_box_dom"/>
</dbReference>
<gene>
    <name evidence="5" type="ORF">BCR43DRAFT_512712</name>
</gene>
<keyword evidence="2" id="KW-0804">Transcription</keyword>